<accession>A0A5E4YUI3</accession>
<dbReference type="EMBL" id="CABPSJ010000008">
    <property type="protein sequence ID" value="VVE52117.1"/>
    <property type="molecule type" value="Genomic_DNA"/>
</dbReference>
<evidence type="ECO:0000256" key="3">
    <source>
        <dbReference type="ARBA" id="ARBA00012972"/>
    </source>
</evidence>
<dbReference type="AlphaFoldDB" id="A0A5E4YUI3"/>
<gene>
    <name evidence="5" type="ORF">PCO31110_04815</name>
</gene>
<dbReference type="InterPro" id="IPR002020">
    <property type="entry name" value="Citrate_synthase"/>
</dbReference>
<dbReference type="Proteomes" id="UP000337189">
    <property type="component" value="Unassembled WGS sequence"/>
</dbReference>
<dbReference type="GO" id="GO:0005829">
    <property type="term" value="C:cytosol"/>
    <property type="evidence" value="ECO:0007669"/>
    <property type="project" value="TreeGrafter"/>
</dbReference>
<protein>
    <recommendedName>
        <fullName evidence="3">citrate synthase (unknown stereospecificity)</fullName>
        <ecNumber evidence="3">2.3.3.16</ecNumber>
    </recommendedName>
</protein>
<dbReference type="Pfam" id="PF00285">
    <property type="entry name" value="Citrate_synt"/>
    <property type="match status" value="1"/>
</dbReference>
<dbReference type="InterPro" id="IPR016143">
    <property type="entry name" value="Citrate_synth-like_sm_a-sub"/>
</dbReference>
<dbReference type="UniPathway" id="UPA00223">
    <property type="reaction ID" value="UER00717"/>
</dbReference>
<comment type="pathway">
    <text evidence="1">Carbohydrate metabolism; tricarboxylic acid cycle; isocitrate from oxaloacetate: step 1/2.</text>
</comment>
<dbReference type="RefSeq" id="WP_246189965.1">
    <property type="nucleotide sequence ID" value="NZ_CABPSJ010000008.1"/>
</dbReference>
<comment type="similarity">
    <text evidence="2">Belongs to the citrate synthase family.</text>
</comment>
<evidence type="ECO:0000256" key="4">
    <source>
        <dbReference type="ARBA" id="ARBA00022679"/>
    </source>
</evidence>
<sequence>MTQQNDLMTRDEVLAVLDIKPATLYAYVSRGLIRARPHEDGRKSLYLRRDVERLATRKRGRAPTGAVAESTMRFGDPVLHSAITQITPHGPRYRNRLAIDLAGGGASFESVVHLLMTGIWQDSIAEWPMQDTPPDVLRFLSTYDGEVASADIGNLLGMVPFALAMHGRGARELADGAAVQAARMMLHCMAGCVGFLGPQHRFVARVEGDNVAGHILRAAGNAPTPAKLRATNAALVLLADNELAPATFSARIAASTHADLFSCVAAAIGSHIGFSTGTSTEKIETLLLCEPFNALDTRVDRVREYGASLFGFNHPLYPGGDARADLMMQMALRLMDETGKGAMNAVARENTRLTLDFLERMRSELNAHPGLAPGLVTLARALGLPDGASTALWIVGRSAGWVAHVMEQRTQAFMLRPRAKYGLGGPVTSESFESFETPVSR</sequence>
<dbReference type="GO" id="GO:0036440">
    <property type="term" value="F:citrate synthase activity"/>
    <property type="evidence" value="ECO:0007669"/>
    <property type="project" value="UniProtKB-EC"/>
</dbReference>
<name>A0A5E4YUI3_9BURK</name>
<dbReference type="PANTHER" id="PTHR11739:SF4">
    <property type="entry name" value="CITRATE SYNTHASE, PEROXISOMAL"/>
    <property type="match status" value="1"/>
</dbReference>
<dbReference type="EC" id="2.3.3.16" evidence="3"/>
<dbReference type="Gene3D" id="1.10.580.10">
    <property type="entry name" value="Citrate Synthase, domain 1"/>
    <property type="match status" value="1"/>
</dbReference>
<proteinExistence type="inferred from homology"/>
<reference evidence="5 6" key="1">
    <citation type="submission" date="2019-08" db="EMBL/GenBank/DDBJ databases">
        <authorList>
            <person name="Peeters C."/>
        </authorList>
    </citation>
    <scope>NUCLEOTIDE SEQUENCE [LARGE SCALE GENOMIC DNA]</scope>
    <source>
        <strain evidence="5 6">LMG 31110</strain>
    </source>
</reference>
<dbReference type="GO" id="GO:0006099">
    <property type="term" value="P:tricarboxylic acid cycle"/>
    <property type="evidence" value="ECO:0007669"/>
    <property type="project" value="UniProtKB-UniPathway"/>
</dbReference>
<evidence type="ECO:0000256" key="2">
    <source>
        <dbReference type="ARBA" id="ARBA00010566"/>
    </source>
</evidence>
<evidence type="ECO:0000256" key="1">
    <source>
        <dbReference type="ARBA" id="ARBA00004751"/>
    </source>
</evidence>
<dbReference type="GO" id="GO:0005975">
    <property type="term" value="P:carbohydrate metabolic process"/>
    <property type="evidence" value="ECO:0007669"/>
    <property type="project" value="TreeGrafter"/>
</dbReference>
<dbReference type="Gene3D" id="1.10.230.10">
    <property type="entry name" value="Cytochrome P450-Terp, domain 2"/>
    <property type="match status" value="1"/>
</dbReference>
<dbReference type="PANTHER" id="PTHR11739">
    <property type="entry name" value="CITRATE SYNTHASE"/>
    <property type="match status" value="1"/>
</dbReference>
<dbReference type="InterPro" id="IPR016142">
    <property type="entry name" value="Citrate_synth-like_lrg_a-sub"/>
</dbReference>
<dbReference type="SUPFAM" id="SSF48256">
    <property type="entry name" value="Citrate synthase"/>
    <property type="match status" value="1"/>
</dbReference>
<evidence type="ECO:0000313" key="6">
    <source>
        <dbReference type="Proteomes" id="UP000337189"/>
    </source>
</evidence>
<evidence type="ECO:0000313" key="5">
    <source>
        <dbReference type="EMBL" id="VVE52117.1"/>
    </source>
</evidence>
<keyword evidence="4" id="KW-0808">Transferase</keyword>
<dbReference type="InterPro" id="IPR036969">
    <property type="entry name" value="Citrate_synthase_sf"/>
</dbReference>
<organism evidence="5 6">
    <name type="scientific">Pandoraea communis</name>
    <dbReference type="NCBI Taxonomy" id="2508297"/>
    <lineage>
        <taxon>Bacteria</taxon>
        <taxon>Pseudomonadati</taxon>
        <taxon>Pseudomonadota</taxon>
        <taxon>Betaproteobacteria</taxon>
        <taxon>Burkholderiales</taxon>
        <taxon>Burkholderiaceae</taxon>
        <taxon>Pandoraea</taxon>
    </lineage>
</organism>